<gene>
    <name evidence="2" type="ORF">BSAL_12750</name>
</gene>
<reference evidence="3" key="1">
    <citation type="submission" date="2015-09" db="EMBL/GenBank/DDBJ databases">
        <authorList>
            <consortium name="Pathogen Informatics"/>
        </authorList>
    </citation>
    <scope>NUCLEOTIDE SEQUENCE [LARGE SCALE GENOMIC DNA]</scope>
    <source>
        <strain evidence="3">Lake Konstanz</strain>
    </source>
</reference>
<feature type="compositionally biased region" description="Polar residues" evidence="1">
    <location>
        <begin position="1160"/>
        <end position="1170"/>
    </location>
</feature>
<dbReference type="EMBL" id="CYKH01001603">
    <property type="protein sequence ID" value="CUG87933.1"/>
    <property type="molecule type" value="Genomic_DNA"/>
</dbReference>
<accession>A0A0S4JCK2</accession>
<sequence>MLRSWLGLIARAPSVAQRQYSSPSQPQDPSPAEINPSASSLLIKILRDTRKDVSQPTNWGTGSFHRASSIYLRSLFPILDLRKSTRASETVPGVNFPSSKRTRKFFMDRGSSLNTLLSSYCDHLRTSERFPPPLPRKSDTLSTPQEQQELVWFLEEIPLQQETTSILRLMQLCTLKRCNELALTIFSLWCGVRWSHNSNALGLFAQDPATTLNADFASEDAQRHHASFPFDNTLSLRAAEGGLLGAASHAKSPLCIRCWTLIVTQHAMRSVRGNPSDICIDGVMFSDFLFLMQRWWSHTLVSRDEWASLQQLLVEMAAAAIAEVVVRNLPSREILEFVESAQPSRGLDVGSPTSRPYEVFCSILRDVAIAIEGSWMSAALRDDPRLSIWFSGECRRIGDTALVQFAQHFLFQREFKLDRFFNIAQPWIRLSTHLEFLTLTPTRSPTVADVFRRLWLLHLSHSSSSFTSDSETVGRKITVANWMRETSKNGSSRALDENFSAMENLKASRVRNALVAKLMHDPNSAVESSVDQSWRPHLLHHPTLKSPPPQVAYHRDATHEAIQLILWTLTTHFAHSTVRDSPQTPQSDVLMNLAPVYLAALSALTSLGDEAATEALLADVRCPPAVSTGMLTADGTDVGGDKLDEGVGSLFVRGLGRSGNDSLAVSLNLWWCRLLHHSHSDSQIATGAHDIPTVYDLPGELTDEAHRVIFYYWARTVGDVVAEAELFQSLLWQPSFVEGMTCSSRPRWLRFLSSAMRRASSEGTTLAPINVSWMVRASWDYLLTLSLARDLPPPALVTSSASTAKNGSCEAVVESLRRQVLQLLLLCMIPPSAGTTFVEDDVLSLDIVKLEKLTGKKVALLRCLSDAMNGETDPSPHGEQPRELFSQLRDAVVASICGGDAAGTLTRRHLFSYATLGRTSGGNGGGAVQHSAVMEKVLGTVLTLFWHDCELLQLFLPLVETTHSSKTQEFVPPLIVSILCRQLVLFPTPKHRELVEPFLLGSVFQKRVDSGDVSAAERAQHQKMSELIAQNYYVREAYTRLCCDSDCHSLTTPGDMERSSSQKKSFTMSPVLFPSLQLQDHREVVQTLESTKRRSVLPFSLTMWHGDRSRGHSVLKTSPVRGSGGLRRGGTVSPVTRTRLTAHAASALLATRCPTFVSVSNDSDAPQLLTSRDPLSEDET</sequence>
<protein>
    <submittedName>
        <fullName evidence="2">Uncharacterized protein</fullName>
    </submittedName>
</protein>
<name>A0A0S4JCK2_BODSA</name>
<dbReference type="Proteomes" id="UP000051952">
    <property type="component" value="Unassembled WGS sequence"/>
</dbReference>
<dbReference type="AlphaFoldDB" id="A0A0S4JCK2"/>
<feature type="region of interest" description="Disordered" evidence="1">
    <location>
        <begin position="1110"/>
        <end position="1132"/>
    </location>
</feature>
<evidence type="ECO:0000256" key="1">
    <source>
        <dbReference type="SAM" id="MobiDB-lite"/>
    </source>
</evidence>
<feature type="region of interest" description="Disordered" evidence="1">
    <location>
        <begin position="1160"/>
        <end position="1180"/>
    </location>
</feature>
<dbReference type="VEuPathDB" id="TriTrypDB:BSAL_12750"/>
<organism evidence="2 3">
    <name type="scientific">Bodo saltans</name>
    <name type="common">Flagellated protozoan</name>
    <dbReference type="NCBI Taxonomy" id="75058"/>
    <lineage>
        <taxon>Eukaryota</taxon>
        <taxon>Discoba</taxon>
        <taxon>Euglenozoa</taxon>
        <taxon>Kinetoplastea</taxon>
        <taxon>Metakinetoplastina</taxon>
        <taxon>Eubodonida</taxon>
        <taxon>Bodonidae</taxon>
        <taxon>Bodo</taxon>
    </lineage>
</organism>
<evidence type="ECO:0000313" key="3">
    <source>
        <dbReference type="Proteomes" id="UP000051952"/>
    </source>
</evidence>
<keyword evidence="3" id="KW-1185">Reference proteome</keyword>
<proteinExistence type="predicted"/>
<evidence type="ECO:0000313" key="2">
    <source>
        <dbReference type="EMBL" id="CUG87933.1"/>
    </source>
</evidence>